<feature type="domain" description="Initiator Rep protein WH1" evidence="2">
    <location>
        <begin position="13"/>
        <end position="177"/>
    </location>
</feature>
<dbReference type="InterPro" id="IPR036390">
    <property type="entry name" value="WH_DNA-bd_sf"/>
</dbReference>
<evidence type="ECO:0000256" key="1">
    <source>
        <dbReference type="ARBA" id="ARBA00038283"/>
    </source>
</evidence>
<sequence>MAISEEILNYKIIRQPYRITMAKWDFTVTQKRILTKIISLLQKEISLVAKGMPIGQLEIFSNLDDSIKLTFSLNDIVKNSNNYTHVKNALQELRSFNVQIVLPATKSKKSKHPEEETILTGLIERAVLTKHSRTVTVVIHKATAQELVKATNGLTQFAENIMYLTDNSYTQKLYEMISHWKDKEVFSISPEEFRERLSLVDKYPQTKDLIRRVIKPAEEELKEIADVFFIFNTTLTGRKITKFNFVIKHKKTLHEEDVQLIRLKEDNIHLLKAHLGFRTEHINSIAHIIYRDDIIGDLRNKIIEVYTFIHEAGKSSKTAIKKVPEYVIQALKNEYGNQD</sequence>
<dbReference type="InterPro" id="IPR000525">
    <property type="entry name" value="Initiator_Rep_WH1"/>
</dbReference>
<dbReference type="GO" id="GO:0003887">
    <property type="term" value="F:DNA-directed DNA polymerase activity"/>
    <property type="evidence" value="ECO:0007669"/>
    <property type="project" value="InterPro"/>
</dbReference>
<dbReference type="RefSeq" id="WP_188627939.1">
    <property type="nucleotide sequence ID" value="NZ_BMIL01000014.1"/>
</dbReference>
<evidence type="ECO:0000313" key="3">
    <source>
        <dbReference type="EMBL" id="GGC75741.1"/>
    </source>
</evidence>
<reference evidence="3" key="2">
    <citation type="submission" date="2020-09" db="EMBL/GenBank/DDBJ databases">
        <authorList>
            <person name="Sun Q."/>
            <person name="Zhou Y."/>
        </authorList>
    </citation>
    <scope>NUCLEOTIDE SEQUENCE</scope>
    <source>
        <strain evidence="3">CGMCC 1.15343</strain>
    </source>
</reference>
<dbReference type="InterPro" id="IPR036388">
    <property type="entry name" value="WH-like_DNA-bd_sf"/>
</dbReference>
<protein>
    <recommendedName>
        <fullName evidence="2">Initiator Rep protein WH1 domain-containing protein</fullName>
    </recommendedName>
</protein>
<dbReference type="Proteomes" id="UP000651668">
    <property type="component" value="Unassembled WGS sequence"/>
</dbReference>
<name>A0A916XII4_9SPHI</name>
<dbReference type="Pfam" id="PF21205">
    <property type="entry name" value="Rep3_C"/>
    <property type="match status" value="1"/>
</dbReference>
<organism evidence="3 4">
    <name type="scientific">Pedobacter quisquiliarum</name>
    <dbReference type="NCBI Taxonomy" id="1834438"/>
    <lineage>
        <taxon>Bacteria</taxon>
        <taxon>Pseudomonadati</taxon>
        <taxon>Bacteroidota</taxon>
        <taxon>Sphingobacteriia</taxon>
        <taxon>Sphingobacteriales</taxon>
        <taxon>Sphingobacteriaceae</taxon>
        <taxon>Pedobacter</taxon>
    </lineage>
</organism>
<accession>A0A916XII4</accession>
<evidence type="ECO:0000313" key="4">
    <source>
        <dbReference type="Proteomes" id="UP000651668"/>
    </source>
</evidence>
<dbReference type="AlphaFoldDB" id="A0A916XII4"/>
<evidence type="ECO:0000259" key="2">
    <source>
        <dbReference type="Pfam" id="PF01051"/>
    </source>
</evidence>
<dbReference type="SUPFAM" id="SSF46785">
    <property type="entry name" value="Winged helix' DNA-binding domain"/>
    <property type="match status" value="1"/>
</dbReference>
<comment type="caution">
    <text evidence="3">The sequence shown here is derived from an EMBL/GenBank/DDBJ whole genome shotgun (WGS) entry which is preliminary data.</text>
</comment>
<reference evidence="3" key="1">
    <citation type="journal article" date="2014" name="Int. J. Syst. Evol. Microbiol.">
        <title>Complete genome sequence of Corynebacterium casei LMG S-19264T (=DSM 44701T), isolated from a smear-ripened cheese.</title>
        <authorList>
            <consortium name="US DOE Joint Genome Institute (JGI-PGF)"/>
            <person name="Walter F."/>
            <person name="Albersmeier A."/>
            <person name="Kalinowski J."/>
            <person name="Ruckert C."/>
        </authorList>
    </citation>
    <scope>NUCLEOTIDE SEQUENCE</scope>
    <source>
        <strain evidence="3">CGMCC 1.15343</strain>
    </source>
</reference>
<keyword evidence="4" id="KW-1185">Reference proteome</keyword>
<dbReference type="GO" id="GO:0006270">
    <property type="term" value="P:DNA replication initiation"/>
    <property type="evidence" value="ECO:0007669"/>
    <property type="project" value="InterPro"/>
</dbReference>
<proteinExistence type="inferred from homology"/>
<comment type="similarity">
    <text evidence="1">Belongs to the initiator RepB protein family.</text>
</comment>
<dbReference type="EMBL" id="BMIL01000014">
    <property type="protein sequence ID" value="GGC75741.1"/>
    <property type="molecule type" value="Genomic_DNA"/>
</dbReference>
<dbReference type="Pfam" id="PF01051">
    <property type="entry name" value="Rep3_N"/>
    <property type="match status" value="1"/>
</dbReference>
<dbReference type="Gene3D" id="1.10.10.10">
    <property type="entry name" value="Winged helix-like DNA-binding domain superfamily/Winged helix DNA-binding domain"/>
    <property type="match status" value="2"/>
</dbReference>
<gene>
    <name evidence="3" type="ORF">GCM10011387_31900</name>
</gene>